<evidence type="ECO:0000313" key="5">
    <source>
        <dbReference type="Proteomes" id="UP001244586"/>
    </source>
</evidence>
<keyword evidence="5" id="KW-1185">Reference proteome</keyword>
<feature type="transmembrane region" description="Helical" evidence="1">
    <location>
        <begin position="70"/>
        <end position="91"/>
    </location>
</feature>
<protein>
    <submittedName>
        <fullName evidence="2">Uncharacterized protein</fullName>
    </submittedName>
</protein>
<proteinExistence type="predicted"/>
<keyword evidence="1" id="KW-1133">Transmembrane helix</keyword>
<evidence type="ECO:0000313" key="2">
    <source>
        <dbReference type="EMBL" id="MDH1438435.1"/>
    </source>
</evidence>
<evidence type="ECO:0000313" key="3">
    <source>
        <dbReference type="EMBL" id="WMG17774.1"/>
    </source>
</evidence>
<organism evidence="2 4">
    <name type="scientific">Acinetobacter johnsonii</name>
    <dbReference type="NCBI Taxonomy" id="40214"/>
    <lineage>
        <taxon>Bacteria</taxon>
        <taxon>Pseudomonadati</taxon>
        <taxon>Pseudomonadota</taxon>
        <taxon>Gammaproteobacteria</taxon>
        <taxon>Moraxellales</taxon>
        <taxon>Moraxellaceae</taxon>
        <taxon>Acinetobacter</taxon>
    </lineage>
</organism>
<dbReference type="AlphaFoldDB" id="A0AA42QUN8"/>
<gene>
    <name evidence="2" type="ORF">N5I27_08610</name>
    <name evidence="3" type="ORF">QBJ73_15565</name>
</gene>
<dbReference type="EMBL" id="JAOCIL010000001">
    <property type="protein sequence ID" value="MDH1438435.1"/>
    <property type="molecule type" value="Genomic_DNA"/>
</dbReference>
<dbReference type="RefSeq" id="WP_005399455.1">
    <property type="nucleotide sequence ID" value="NZ_CP031011.1"/>
</dbReference>
<evidence type="ECO:0000256" key="1">
    <source>
        <dbReference type="SAM" id="Phobius"/>
    </source>
</evidence>
<evidence type="ECO:0000313" key="4">
    <source>
        <dbReference type="Proteomes" id="UP001161567"/>
    </source>
</evidence>
<name>A0AA42QUN8_ACIJO</name>
<reference evidence="3 5" key="2">
    <citation type="submission" date="2023-04" db="EMBL/GenBank/DDBJ databases">
        <title>Acinetobacter johnsonii isolate AYTCM encoding NDM-1, OXA-58 and PER-1.</title>
        <authorList>
            <person name="Tian C."/>
            <person name="Wang S."/>
            <person name="Fan X."/>
            <person name="Xia D."/>
        </authorList>
    </citation>
    <scope>NUCLEOTIDE SEQUENCE [LARGE SCALE GENOMIC DNA]</scope>
    <source>
        <strain evidence="3 5">AYTCM</strain>
    </source>
</reference>
<dbReference type="EMBL" id="CP121776">
    <property type="protein sequence ID" value="WMG17774.1"/>
    <property type="molecule type" value="Genomic_DNA"/>
</dbReference>
<feature type="transmembrane region" description="Helical" evidence="1">
    <location>
        <begin position="12"/>
        <end position="30"/>
    </location>
</feature>
<keyword evidence="1" id="KW-0472">Membrane</keyword>
<dbReference type="Proteomes" id="UP001244586">
    <property type="component" value="Chromosome"/>
</dbReference>
<dbReference type="Proteomes" id="UP001161567">
    <property type="component" value="Unassembled WGS sequence"/>
</dbReference>
<sequence>MTSMMRDKKFKFLRVWLACIISLALCLHFNEHVTEISLQEHDYVDAIHSHHHEVNQQYSHSHQDNLYEHFVGYEAIKAIAVILLLLSIRIFDRTKNYIFLMASRIFKPPKTSMSSQFIIYFGV</sequence>
<keyword evidence="1" id="KW-0812">Transmembrane</keyword>
<accession>A0AA42QUN8</accession>
<reference evidence="2" key="1">
    <citation type="submission" date="2022-09" db="EMBL/GenBank/DDBJ databases">
        <title>Intensive care unit water sources are persistently colonized with multi-drug resistant bacteria and are the site of extensive horizontal gene transfer of antibiotic resistance genes.</title>
        <authorList>
            <person name="Diorio-Toth L."/>
        </authorList>
    </citation>
    <scope>NUCLEOTIDE SEQUENCE</scope>
    <source>
        <strain evidence="2">GD03725</strain>
    </source>
</reference>